<dbReference type="EMBL" id="CP081864">
    <property type="protein sequence ID" value="QZN97375.1"/>
    <property type="molecule type" value="Genomic_DNA"/>
</dbReference>
<organism evidence="2 3">
    <name type="scientific">Symbiopectobacterium purcellii</name>
    <dbReference type="NCBI Taxonomy" id="2871826"/>
    <lineage>
        <taxon>Bacteria</taxon>
        <taxon>Pseudomonadati</taxon>
        <taxon>Pseudomonadota</taxon>
        <taxon>Gammaproteobacteria</taxon>
        <taxon>Enterobacterales</taxon>
        <taxon>Enterobacteriaceae</taxon>
    </lineage>
</organism>
<reference evidence="2 3" key="1">
    <citation type="submission" date="2021-08" db="EMBL/GenBank/DDBJ databases">
        <title>Culture and genomic analysis of Symbiopectobacterium purcellii sp. nov. gen. nov., isolated from the leafhopper Empoasca decipiens.</title>
        <authorList>
            <person name="Nadal-Jimenez P."/>
            <person name="Siozios S."/>
            <person name="Halliday N."/>
            <person name="Camara M."/>
            <person name="Hurst G.D.D."/>
        </authorList>
    </citation>
    <scope>NUCLEOTIDE SEQUENCE [LARGE SCALE GENOMIC DNA]</scope>
    <source>
        <strain evidence="2 3">SyEd1</strain>
    </source>
</reference>
<dbReference type="Proteomes" id="UP000825886">
    <property type="component" value="Chromosome"/>
</dbReference>
<evidence type="ECO:0000256" key="1">
    <source>
        <dbReference type="SAM" id="Phobius"/>
    </source>
</evidence>
<gene>
    <name evidence="2" type="ORF">K6K13_08575</name>
</gene>
<keyword evidence="3" id="KW-1185">Reference proteome</keyword>
<feature type="transmembrane region" description="Helical" evidence="1">
    <location>
        <begin position="64"/>
        <end position="82"/>
    </location>
</feature>
<keyword evidence="1" id="KW-0812">Transmembrane</keyword>
<feature type="transmembrane region" description="Helical" evidence="1">
    <location>
        <begin position="40"/>
        <end position="57"/>
    </location>
</feature>
<evidence type="ECO:0000313" key="2">
    <source>
        <dbReference type="EMBL" id="QZN97375.1"/>
    </source>
</evidence>
<keyword evidence="1" id="KW-1133">Transmembrane helix</keyword>
<accession>A0ABX9AQC4</accession>
<proteinExistence type="predicted"/>
<name>A0ABX9AQC4_9ENTR</name>
<evidence type="ECO:0000313" key="3">
    <source>
        <dbReference type="Proteomes" id="UP000825886"/>
    </source>
</evidence>
<protein>
    <submittedName>
        <fullName evidence="2">Inner membrane protein YbjM</fullName>
    </submittedName>
</protein>
<dbReference type="InterPro" id="IPR020368">
    <property type="entry name" value="Uncharacterised_YbjM"/>
</dbReference>
<feature type="transmembrane region" description="Helical" evidence="1">
    <location>
        <begin position="94"/>
        <end position="115"/>
    </location>
</feature>
<keyword evidence="1" id="KW-0472">Membrane</keyword>
<dbReference type="RefSeq" id="WP_222160416.1">
    <property type="nucleotide sequence ID" value="NZ_CP081864.1"/>
</dbReference>
<dbReference type="Pfam" id="PF11045">
    <property type="entry name" value="YbjM"/>
    <property type="match status" value="1"/>
</dbReference>
<sequence length="122" mass="13661">MGSNKGCVGATCCFLLFTVVFLSQKMDVFSATETGFRGEPGMLLFLLPGIVASGLSARGRLRYPFLGALMAMPLCLIILHFWRTPMNAFWQELAYVMSAVFWSLMGALGFLFVYVSCQRYFR</sequence>